<feature type="region of interest" description="Disordered" evidence="1">
    <location>
        <begin position="192"/>
        <end position="227"/>
    </location>
</feature>
<accession>A0A4Q7KGR1</accession>
<keyword evidence="3" id="KW-1185">Reference proteome</keyword>
<name>A0A4Q7KGR1_9PSEU</name>
<evidence type="ECO:0000256" key="1">
    <source>
        <dbReference type="SAM" id="MobiDB-lite"/>
    </source>
</evidence>
<comment type="caution">
    <text evidence="2">The sequence shown here is derived from an EMBL/GenBank/DDBJ whole genome shotgun (WGS) entry which is preliminary data.</text>
</comment>
<dbReference type="Proteomes" id="UP000294257">
    <property type="component" value="Unassembled WGS sequence"/>
</dbReference>
<feature type="compositionally biased region" description="Pro residues" evidence="1">
    <location>
        <begin position="209"/>
        <end position="223"/>
    </location>
</feature>
<protein>
    <submittedName>
        <fullName evidence="2">Uncharacterized protein</fullName>
    </submittedName>
</protein>
<gene>
    <name evidence="2" type="ORF">EV193_109234</name>
</gene>
<dbReference type="AlphaFoldDB" id="A0A4Q7KGR1"/>
<proteinExistence type="predicted"/>
<evidence type="ECO:0000313" key="2">
    <source>
        <dbReference type="EMBL" id="RZS34443.1"/>
    </source>
</evidence>
<organism evidence="2 3">
    <name type="scientific">Herbihabitans rhizosphaerae</name>
    <dbReference type="NCBI Taxonomy" id="1872711"/>
    <lineage>
        <taxon>Bacteria</taxon>
        <taxon>Bacillati</taxon>
        <taxon>Actinomycetota</taxon>
        <taxon>Actinomycetes</taxon>
        <taxon>Pseudonocardiales</taxon>
        <taxon>Pseudonocardiaceae</taxon>
        <taxon>Herbihabitans</taxon>
    </lineage>
</organism>
<dbReference type="EMBL" id="SGWQ01000009">
    <property type="protein sequence ID" value="RZS34443.1"/>
    <property type="molecule type" value="Genomic_DNA"/>
</dbReference>
<dbReference type="RefSeq" id="WP_207222787.1">
    <property type="nucleotide sequence ID" value="NZ_SGWQ01000009.1"/>
</dbReference>
<sequence>MPISFDTRGLDRVDETTWVDPRTGDGVTRFYFDLVPDLPQLLYDVPALRRALAIECADTGVGLIEADVVWLDTVPAVYQLLKLPLPNRPSGLAFLATFTVPRAECSAVLKFQAFEGEVSGTRESMVVAEVGMEGAFRPHPYAPDVEKLRWVSSDDQQWDARFPDHPLTRARAWARHAQATAMIDPRFAGLAPFQGFEPPAEPEPEPELTPEPATAPEPPPEPPVQVGETMKTALPGLPVGDVLALSHDDDRVTFWRMADPDLVYERLGVGGLARSPVAGNRFRDAALLTVESGGLFLSDRYTTDGKQTGTFTRLEPISEQDAYARVDDAALSRTFEWLGDRVLAATRREEFVAVESAGWNAPAEPYVLIMLRPHEGGWHSVLETAPVPVGAPIWRDAQPLPEGQTGQTLGSPASETTIKVAGHLTRFAVETWPVHPLRLALSFAPNPYAQQGT</sequence>
<evidence type="ECO:0000313" key="3">
    <source>
        <dbReference type="Proteomes" id="UP000294257"/>
    </source>
</evidence>
<reference evidence="2 3" key="1">
    <citation type="submission" date="2019-02" db="EMBL/GenBank/DDBJ databases">
        <title>Genomic Encyclopedia of Type Strains, Phase IV (KMG-IV): sequencing the most valuable type-strain genomes for metagenomic binning, comparative biology and taxonomic classification.</title>
        <authorList>
            <person name="Goeker M."/>
        </authorList>
    </citation>
    <scope>NUCLEOTIDE SEQUENCE [LARGE SCALE GENOMIC DNA]</scope>
    <source>
        <strain evidence="2 3">DSM 101727</strain>
    </source>
</reference>